<dbReference type="eggNOG" id="COG2816">
    <property type="taxonomic scope" value="Bacteria"/>
</dbReference>
<dbReference type="InterPro" id="IPR049734">
    <property type="entry name" value="NudC-like_C"/>
</dbReference>
<dbReference type="InterPro" id="IPR000086">
    <property type="entry name" value="NUDIX_hydrolase_dom"/>
</dbReference>
<dbReference type="Gene3D" id="3.90.79.20">
    <property type="match status" value="1"/>
</dbReference>
<dbReference type="InterPro" id="IPR020084">
    <property type="entry name" value="NUDIX_hydrolase_CS"/>
</dbReference>
<evidence type="ECO:0000313" key="12">
    <source>
        <dbReference type="Proteomes" id="UP000007844"/>
    </source>
</evidence>
<evidence type="ECO:0000256" key="4">
    <source>
        <dbReference type="ARBA" id="ARBA00012381"/>
    </source>
</evidence>
<dbReference type="GO" id="GO:0046872">
    <property type="term" value="F:metal ion binding"/>
    <property type="evidence" value="ECO:0007669"/>
    <property type="project" value="UniProtKB-KW"/>
</dbReference>
<protein>
    <recommendedName>
        <fullName evidence="4">NAD(+) diphosphatase</fullName>
        <ecNumber evidence="4">3.6.1.22</ecNumber>
    </recommendedName>
</protein>
<dbReference type="GO" id="GO:0006742">
    <property type="term" value="P:NADP+ catabolic process"/>
    <property type="evidence" value="ECO:0007669"/>
    <property type="project" value="TreeGrafter"/>
</dbReference>
<dbReference type="CDD" id="cd03429">
    <property type="entry name" value="NUDIX_NADH_pyrophosphatase_Nudt13"/>
    <property type="match status" value="1"/>
</dbReference>
<evidence type="ECO:0000256" key="7">
    <source>
        <dbReference type="ARBA" id="ARBA00022842"/>
    </source>
</evidence>
<comment type="cofactor">
    <cofactor evidence="2">
        <name>Zn(2+)</name>
        <dbReference type="ChEBI" id="CHEBI:29105"/>
    </cofactor>
</comment>
<dbReference type="Proteomes" id="UP000007844">
    <property type="component" value="Chromosome"/>
</dbReference>
<dbReference type="HOGENOM" id="CLU_037162_0_1_7"/>
<keyword evidence="12" id="KW-1185">Reference proteome</keyword>
<evidence type="ECO:0000313" key="11">
    <source>
        <dbReference type="EMBL" id="EGJ51757.1"/>
    </source>
</evidence>
<dbReference type="PANTHER" id="PTHR42904">
    <property type="entry name" value="NUDIX HYDROLASE, NUDC SUBFAMILY"/>
    <property type="match status" value="1"/>
</dbReference>
<evidence type="ECO:0000256" key="5">
    <source>
        <dbReference type="ARBA" id="ARBA00022723"/>
    </source>
</evidence>
<evidence type="ECO:0000256" key="1">
    <source>
        <dbReference type="ARBA" id="ARBA00001946"/>
    </source>
</evidence>
<name>F3YXI0_DESAF</name>
<comment type="similarity">
    <text evidence="3">Belongs to the Nudix hydrolase family. NudC subfamily.</text>
</comment>
<evidence type="ECO:0000259" key="10">
    <source>
        <dbReference type="PROSITE" id="PS51462"/>
    </source>
</evidence>
<proteinExistence type="inferred from homology"/>
<dbReference type="EC" id="3.6.1.22" evidence="4"/>
<keyword evidence="7" id="KW-0460">Magnesium</keyword>
<dbReference type="Gene3D" id="3.90.79.10">
    <property type="entry name" value="Nucleoside Triphosphate Pyrophosphohydrolase"/>
    <property type="match status" value="1"/>
</dbReference>
<dbReference type="NCBIfam" id="NF001299">
    <property type="entry name" value="PRK00241.1"/>
    <property type="match status" value="1"/>
</dbReference>
<evidence type="ECO:0000256" key="3">
    <source>
        <dbReference type="ARBA" id="ARBA00009595"/>
    </source>
</evidence>
<dbReference type="STRING" id="690850.Desaf_3473"/>
<dbReference type="SUPFAM" id="SSF55811">
    <property type="entry name" value="Nudix"/>
    <property type="match status" value="2"/>
</dbReference>
<dbReference type="PROSITE" id="PS00893">
    <property type="entry name" value="NUDIX_BOX"/>
    <property type="match status" value="1"/>
</dbReference>
<comment type="catalytic activity">
    <reaction evidence="9">
        <text>a 5'-end NAD(+)-phospho-ribonucleoside in mRNA + H2O = a 5'-end phospho-adenosine-phospho-ribonucleoside in mRNA + beta-nicotinamide D-ribonucleotide + 2 H(+)</text>
        <dbReference type="Rhea" id="RHEA:60876"/>
        <dbReference type="Rhea" id="RHEA-COMP:15698"/>
        <dbReference type="Rhea" id="RHEA-COMP:15719"/>
        <dbReference type="ChEBI" id="CHEBI:14649"/>
        <dbReference type="ChEBI" id="CHEBI:15377"/>
        <dbReference type="ChEBI" id="CHEBI:15378"/>
        <dbReference type="ChEBI" id="CHEBI:144029"/>
        <dbReference type="ChEBI" id="CHEBI:144051"/>
    </reaction>
    <physiologicalReaction direction="left-to-right" evidence="9">
        <dbReference type="Rhea" id="RHEA:60877"/>
    </physiologicalReaction>
</comment>
<evidence type="ECO:0000256" key="6">
    <source>
        <dbReference type="ARBA" id="ARBA00022801"/>
    </source>
</evidence>
<dbReference type="InterPro" id="IPR050241">
    <property type="entry name" value="NAD-cap_RNA_hydrolase_NudC"/>
</dbReference>
<evidence type="ECO:0000256" key="8">
    <source>
        <dbReference type="ARBA" id="ARBA00023027"/>
    </source>
</evidence>
<dbReference type="InterPro" id="IPR015375">
    <property type="entry name" value="NADH_PPase-like_N"/>
</dbReference>
<evidence type="ECO:0000256" key="2">
    <source>
        <dbReference type="ARBA" id="ARBA00001947"/>
    </source>
</evidence>
<dbReference type="RefSeq" id="WP_014261371.1">
    <property type="nucleotide sequence ID" value="NC_016629.1"/>
</dbReference>
<dbReference type="Pfam" id="PF00293">
    <property type="entry name" value="NUDIX"/>
    <property type="match status" value="1"/>
</dbReference>
<dbReference type="GO" id="GO:0035529">
    <property type="term" value="F:NADH pyrophosphatase activity"/>
    <property type="evidence" value="ECO:0007669"/>
    <property type="project" value="TreeGrafter"/>
</dbReference>
<keyword evidence="8" id="KW-0520">NAD</keyword>
<dbReference type="PROSITE" id="PS51462">
    <property type="entry name" value="NUDIX"/>
    <property type="match status" value="1"/>
</dbReference>
<dbReference type="KEGG" id="daf:Desaf_3473"/>
<feature type="domain" description="Nudix hydrolase" evidence="10">
    <location>
        <begin position="160"/>
        <end position="286"/>
    </location>
</feature>
<keyword evidence="5" id="KW-0479">Metal-binding</keyword>
<dbReference type="PANTHER" id="PTHR42904:SF6">
    <property type="entry name" value="NAD-CAPPED RNA HYDROLASE NUDT12"/>
    <property type="match status" value="1"/>
</dbReference>
<comment type="cofactor">
    <cofactor evidence="1">
        <name>Mg(2+)</name>
        <dbReference type="ChEBI" id="CHEBI:18420"/>
    </cofactor>
</comment>
<organism evidence="11 12">
    <name type="scientific">Desulfocurvibacter africanus subsp. africanus str. Walvis Bay</name>
    <dbReference type="NCBI Taxonomy" id="690850"/>
    <lineage>
        <taxon>Bacteria</taxon>
        <taxon>Pseudomonadati</taxon>
        <taxon>Thermodesulfobacteriota</taxon>
        <taxon>Desulfovibrionia</taxon>
        <taxon>Desulfovibrionales</taxon>
        <taxon>Desulfovibrionaceae</taxon>
        <taxon>Desulfocurvibacter</taxon>
    </lineage>
</organism>
<dbReference type="EMBL" id="CP003221">
    <property type="protein sequence ID" value="EGJ51757.1"/>
    <property type="molecule type" value="Genomic_DNA"/>
</dbReference>
<dbReference type="Pfam" id="PF09296">
    <property type="entry name" value="NUDIX-like"/>
    <property type="match status" value="1"/>
</dbReference>
<accession>F3YXI0</accession>
<dbReference type="InterPro" id="IPR015797">
    <property type="entry name" value="NUDIX_hydrolase-like_dom_sf"/>
</dbReference>
<dbReference type="AlphaFoldDB" id="F3YXI0"/>
<reference evidence="11 12" key="1">
    <citation type="journal article" date="2011" name="J. Bacteriol.">
        <title>Genome sequence of the mercury-methylating and pleomorphic Desulfovibrio africanus Strain Walvis Bay.</title>
        <authorList>
            <person name="Brown S.D."/>
            <person name="Wall J.D."/>
            <person name="Kucken A.M."/>
            <person name="Gilmour C.C."/>
            <person name="Podar M."/>
            <person name="Brandt C.C."/>
            <person name="Teshima H."/>
            <person name="Detter J.C."/>
            <person name="Han C.S."/>
            <person name="Land M.L."/>
            <person name="Lucas S."/>
            <person name="Han J."/>
            <person name="Pennacchio L."/>
            <person name="Nolan M."/>
            <person name="Pitluck S."/>
            <person name="Woyke T."/>
            <person name="Goodwin L."/>
            <person name="Palumbo A.V."/>
            <person name="Elias D.A."/>
        </authorList>
    </citation>
    <scope>NUCLEOTIDE SEQUENCE [LARGE SCALE GENOMIC DNA]</scope>
    <source>
        <strain evidence="11 12">Walvis Bay</strain>
    </source>
</reference>
<gene>
    <name evidence="11" type="ORF">Desaf_3473</name>
</gene>
<keyword evidence="6" id="KW-0378">Hydrolase</keyword>
<dbReference type="GO" id="GO:0019677">
    <property type="term" value="P:NAD+ catabolic process"/>
    <property type="evidence" value="ECO:0007669"/>
    <property type="project" value="TreeGrafter"/>
</dbReference>
<sequence length="291" mass="32274">MRYPDANRLPLNSSVLGNRFQPSAPVPDSGEAGCWLLFCEEALVLGSAPGQASPLFEQFPDDLGAPSRTIRMGTWDGKPLRIAELGRQPLPSGYRAAPLLHFFAREALAEDVLTLAGRAQQILGWERNSKVCPHCGGQPERISGTWGKRCTACGYERFPPIFPCTLVLVRRADELLLVRKREWPQGYYSLPSGFCDFAESLEECACREVLEETGIRITNLCYAGSQSWPFPSQLMVGFTAQYAAGELSIDHDELEHAAWFALDALPLTFSARSIAGWLIHGERARHRADCF</sequence>
<evidence type="ECO:0000256" key="9">
    <source>
        <dbReference type="ARBA" id="ARBA00023679"/>
    </source>
</evidence>
<dbReference type="GO" id="GO:0005829">
    <property type="term" value="C:cytosol"/>
    <property type="evidence" value="ECO:0007669"/>
    <property type="project" value="TreeGrafter"/>
</dbReference>